<evidence type="ECO:0000313" key="8">
    <source>
        <dbReference type="Proteomes" id="UP000332933"/>
    </source>
</evidence>
<dbReference type="AlphaFoldDB" id="A0A485LIW1"/>
<keyword evidence="3" id="KW-0472">Membrane</keyword>
<dbReference type="Gene3D" id="3.60.60.10">
    <property type="entry name" value="Penicillin V Acylase, Chain A"/>
    <property type="match status" value="1"/>
</dbReference>
<dbReference type="PANTHER" id="PTHR35527">
    <property type="entry name" value="CHOLOYLGLYCINE HYDROLASE"/>
    <property type="match status" value="1"/>
</dbReference>
<feature type="domain" description="Choloylglycine hydrolase/NAAA C-terminal" evidence="5">
    <location>
        <begin position="17"/>
        <end position="312"/>
    </location>
</feature>
<gene>
    <name evidence="7" type="primary">Aste57867_21151</name>
    <name evidence="6" type="ORF">As57867_021083</name>
    <name evidence="7" type="ORF">ASTE57867_21151</name>
</gene>
<dbReference type="Pfam" id="PF02275">
    <property type="entry name" value="CBAH"/>
    <property type="match status" value="1"/>
</dbReference>
<dbReference type="EMBL" id="VJMH01006958">
    <property type="protein sequence ID" value="KAF0687070.1"/>
    <property type="molecule type" value="Genomic_DNA"/>
</dbReference>
<reference evidence="7 8" key="1">
    <citation type="submission" date="2019-03" db="EMBL/GenBank/DDBJ databases">
        <authorList>
            <person name="Gaulin E."/>
            <person name="Dumas B."/>
        </authorList>
    </citation>
    <scope>NUCLEOTIDE SEQUENCE [LARGE SCALE GENOMIC DNA]</scope>
    <source>
        <strain evidence="7">CBS 568.67</strain>
    </source>
</reference>
<dbReference type="InterPro" id="IPR029132">
    <property type="entry name" value="CBAH/NAAA_C"/>
</dbReference>
<dbReference type="OrthoDB" id="63199at2759"/>
<dbReference type="Proteomes" id="UP000332933">
    <property type="component" value="Unassembled WGS sequence"/>
</dbReference>
<evidence type="ECO:0000256" key="2">
    <source>
        <dbReference type="ARBA" id="ARBA00022801"/>
    </source>
</evidence>
<keyword evidence="4" id="KW-0732">Signal</keyword>
<accession>A0A485LIW1</accession>
<dbReference type="EMBL" id="CAADRA010006984">
    <property type="protein sequence ID" value="VFT97825.1"/>
    <property type="molecule type" value="Genomic_DNA"/>
</dbReference>
<feature type="chain" id="PRO_5033437659" evidence="4">
    <location>
        <begin position="17"/>
        <end position="422"/>
    </location>
</feature>
<reference evidence="6" key="2">
    <citation type="submission" date="2019-06" db="EMBL/GenBank/DDBJ databases">
        <title>Genomics analysis of Aphanomyces spp. identifies a new class of oomycete effector associated with host adaptation.</title>
        <authorList>
            <person name="Gaulin E."/>
        </authorList>
    </citation>
    <scope>NUCLEOTIDE SEQUENCE</scope>
    <source>
        <strain evidence="6">CBS 578.67</strain>
    </source>
</reference>
<name>A0A485LIW1_9STRA</name>
<feature type="transmembrane region" description="Helical" evidence="3">
    <location>
        <begin position="386"/>
        <end position="406"/>
    </location>
</feature>
<feature type="signal peptide" evidence="4">
    <location>
        <begin position="1"/>
        <end position="16"/>
    </location>
</feature>
<dbReference type="InterPro" id="IPR029055">
    <property type="entry name" value="Ntn_hydrolases_N"/>
</dbReference>
<evidence type="ECO:0000259" key="5">
    <source>
        <dbReference type="Pfam" id="PF02275"/>
    </source>
</evidence>
<keyword evidence="2" id="KW-0378">Hydrolase</keyword>
<evidence type="ECO:0000313" key="7">
    <source>
        <dbReference type="EMBL" id="VFT97825.1"/>
    </source>
</evidence>
<sequence>MRLPWVALALATTVHGCTDFLLNTTSNQVVSARTMDFFIDLASIVEIVPRQTLVQEPPVIDCPSCPDYGWRTIYGFVGLNTFGMNVAADGLNERGLSAAYLYLEGSQYPTPNTTDDTRPIVSSIVTYILGTFASVDDVKAGLAHVQLAQMNVATAGQNGFPLHVSIHDAQAKSLVLEFLDGRVKMYDNPRGVLTNAPPFEVQLALMAQHNNSADDETFSDGFTPIERFQRVSRLNRHADAHFQPNTSYSTASPDQAAVAAALHIINAVTIPTPYMEDGSATQYTLVRDHANRRLLFHSNENQVLKSVDFTQIEFGNLATRKALSVNYGDWHVDVTAAALRSTVHSRDLPPRSIVEAMMHGRGPPGSDVQFHEQKLELLSSAGSNSFWMGMVGGMMGAAVVVALATVHAHHRHRYDDEMMPLV</sequence>
<protein>
    <submittedName>
        <fullName evidence="7">Aste57867_21151 protein</fullName>
    </submittedName>
</protein>
<keyword evidence="8" id="KW-1185">Reference proteome</keyword>
<keyword evidence="3" id="KW-1133">Transmembrane helix</keyword>
<dbReference type="InterPro" id="IPR052193">
    <property type="entry name" value="Peptidase_C59"/>
</dbReference>
<evidence type="ECO:0000256" key="3">
    <source>
        <dbReference type="SAM" id="Phobius"/>
    </source>
</evidence>
<proteinExistence type="inferred from homology"/>
<evidence type="ECO:0000313" key="6">
    <source>
        <dbReference type="EMBL" id="KAF0687070.1"/>
    </source>
</evidence>
<evidence type="ECO:0000256" key="4">
    <source>
        <dbReference type="SAM" id="SignalP"/>
    </source>
</evidence>
<dbReference type="SUPFAM" id="SSF56235">
    <property type="entry name" value="N-terminal nucleophile aminohydrolases (Ntn hydrolases)"/>
    <property type="match status" value="1"/>
</dbReference>
<evidence type="ECO:0000256" key="1">
    <source>
        <dbReference type="ARBA" id="ARBA00006625"/>
    </source>
</evidence>
<comment type="similarity">
    <text evidence="1">Belongs to the peptidase C59 family.</text>
</comment>
<dbReference type="GO" id="GO:0016787">
    <property type="term" value="F:hydrolase activity"/>
    <property type="evidence" value="ECO:0007669"/>
    <property type="project" value="UniProtKB-KW"/>
</dbReference>
<organism evidence="7 8">
    <name type="scientific">Aphanomyces stellatus</name>
    <dbReference type="NCBI Taxonomy" id="120398"/>
    <lineage>
        <taxon>Eukaryota</taxon>
        <taxon>Sar</taxon>
        <taxon>Stramenopiles</taxon>
        <taxon>Oomycota</taxon>
        <taxon>Saprolegniomycetes</taxon>
        <taxon>Saprolegniales</taxon>
        <taxon>Verrucalvaceae</taxon>
        <taxon>Aphanomyces</taxon>
    </lineage>
</organism>
<dbReference type="PANTHER" id="PTHR35527:SF2">
    <property type="entry name" value="HYDROLASE"/>
    <property type="match status" value="1"/>
</dbReference>
<keyword evidence="3" id="KW-0812">Transmembrane</keyword>